<dbReference type="InterPro" id="IPR018200">
    <property type="entry name" value="USP_CS"/>
</dbReference>
<evidence type="ECO:0000313" key="3">
    <source>
        <dbReference type="Proteomes" id="UP001162131"/>
    </source>
</evidence>
<dbReference type="CDD" id="cd02257">
    <property type="entry name" value="Peptidase_C19"/>
    <property type="match status" value="1"/>
</dbReference>
<name>A0AAU9IPG8_9CILI</name>
<gene>
    <name evidence="2" type="ORF">BSTOLATCC_MIC7849</name>
</gene>
<accession>A0AAU9IPG8</accession>
<reference evidence="2" key="1">
    <citation type="submission" date="2021-09" db="EMBL/GenBank/DDBJ databases">
        <authorList>
            <consortium name="AG Swart"/>
            <person name="Singh M."/>
            <person name="Singh A."/>
            <person name="Seah K."/>
            <person name="Emmerich C."/>
        </authorList>
    </citation>
    <scope>NUCLEOTIDE SEQUENCE</scope>
    <source>
        <strain evidence="2">ATCC30299</strain>
    </source>
</reference>
<dbReference type="InterPro" id="IPR001394">
    <property type="entry name" value="Peptidase_C19_UCH"/>
</dbReference>
<keyword evidence="3" id="KW-1185">Reference proteome</keyword>
<dbReference type="GO" id="GO:0016579">
    <property type="term" value="P:protein deubiquitination"/>
    <property type="evidence" value="ECO:0007669"/>
    <property type="project" value="InterPro"/>
</dbReference>
<dbReference type="PROSITE" id="PS50235">
    <property type="entry name" value="USP_3"/>
    <property type="match status" value="1"/>
</dbReference>
<evidence type="ECO:0000259" key="1">
    <source>
        <dbReference type="PROSITE" id="PS50235"/>
    </source>
</evidence>
<dbReference type="InterPro" id="IPR038765">
    <property type="entry name" value="Papain-like_cys_pep_sf"/>
</dbReference>
<dbReference type="Proteomes" id="UP001162131">
    <property type="component" value="Unassembled WGS sequence"/>
</dbReference>
<protein>
    <recommendedName>
        <fullName evidence="1">USP domain-containing protein</fullName>
    </recommendedName>
</protein>
<dbReference type="AlphaFoldDB" id="A0AAU9IPG8"/>
<dbReference type="EMBL" id="CAJZBQ010000009">
    <property type="protein sequence ID" value="CAG9313064.1"/>
    <property type="molecule type" value="Genomic_DNA"/>
</dbReference>
<dbReference type="PANTHER" id="PTHR24006">
    <property type="entry name" value="UBIQUITIN CARBOXYL-TERMINAL HYDROLASE"/>
    <property type="match status" value="1"/>
</dbReference>
<dbReference type="GO" id="GO:0005829">
    <property type="term" value="C:cytosol"/>
    <property type="evidence" value="ECO:0007669"/>
    <property type="project" value="TreeGrafter"/>
</dbReference>
<sequence length="490" mass="57189">MSGILELSFCILAWITNAWDAVFSKILKFPKRSWAISLFAASPIAAYFMYSKLKKVSQNHQRKEEYIPYWVLYNLLNRKSLFNDFNLYQITTSEEESENLKRELKNDFEVISSPPIHIKKPGSEDIVQVENREGFKIKEDKYPIFICWEIARSALSYLKTDILLPNKPGVIIPFYKHNQGFRKESKEEQGVLCIESNLDSKHEIITEIKNWAKNKNRPAEFIKPLGLPNIGDTCYMNALIQALSIMPQFDSVLSSLNSSLFASLAEILTALKARNKNFDYRKYLTEFQSKIIEKFHMFFAHAQHDTKELFNVLIDEIVSNFEEHQDKFTIFTTKKFYCIKGHDPAENKESQLFLVIPENSLEDIDAHVRRDHYFKDKNQTWCDTCGNMRDTELKVESVKYPLNLTIYVPGNGVIREPNHKITLDNEKYYLYAVICHSGSNLFGHYWAHLLIDGKWIECNDSIVREKSPDLSSCYMLFYSKELIKPHNKLS</sequence>
<dbReference type="GO" id="GO:0004843">
    <property type="term" value="F:cysteine-type deubiquitinase activity"/>
    <property type="evidence" value="ECO:0007669"/>
    <property type="project" value="InterPro"/>
</dbReference>
<dbReference type="SUPFAM" id="SSF54001">
    <property type="entry name" value="Cysteine proteinases"/>
    <property type="match status" value="1"/>
</dbReference>
<dbReference type="InterPro" id="IPR050164">
    <property type="entry name" value="Peptidase_C19"/>
</dbReference>
<dbReference type="PROSITE" id="PS00973">
    <property type="entry name" value="USP_2"/>
    <property type="match status" value="1"/>
</dbReference>
<organism evidence="2 3">
    <name type="scientific">Blepharisma stoltei</name>
    <dbReference type="NCBI Taxonomy" id="1481888"/>
    <lineage>
        <taxon>Eukaryota</taxon>
        <taxon>Sar</taxon>
        <taxon>Alveolata</taxon>
        <taxon>Ciliophora</taxon>
        <taxon>Postciliodesmatophora</taxon>
        <taxon>Heterotrichea</taxon>
        <taxon>Heterotrichida</taxon>
        <taxon>Blepharismidae</taxon>
        <taxon>Blepharisma</taxon>
    </lineage>
</organism>
<dbReference type="Pfam" id="PF00443">
    <property type="entry name" value="UCH"/>
    <property type="match status" value="2"/>
</dbReference>
<dbReference type="Gene3D" id="3.90.70.10">
    <property type="entry name" value="Cysteine proteinases"/>
    <property type="match status" value="2"/>
</dbReference>
<dbReference type="GO" id="GO:0005634">
    <property type="term" value="C:nucleus"/>
    <property type="evidence" value="ECO:0007669"/>
    <property type="project" value="TreeGrafter"/>
</dbReference>
<proteinExistence type="predicted"/>
<dbReference type="InterPro" id="IPR028889">
    <property type="entry name" value="USP"/>
</dbReference>
<feature type="domain" description="USP" evidence="1">
    <location>
        <begin position="225"/>
        <end position="481"/>
    </location>
</feature>
<evidence type="ECO:0000313" key="2">
    <source>
        <dbReference type="EMBL" id="CAG9313064.1"/>
    </source>
</evidence>
<comment type="caution">
    <text evidence="2">The sequence shown here is derived from an EMBL/GenBank/DDBJ whole genome shotgun (WGS) entry which is preliminary data.</text>
</comment>